<keyword evidence="1" id="KW-1133">Transmembrane helix</keyword>
<name>A0A657LW19_9HYPH</name>
<dbReference type="AlphaFoldDB" id="A0A657LW19"/>
<evidence type="ECO:0000313" key="2">
    <source>
        <dbReference type="EMBL" id="OJF98844.1"/>
    </source>
</evidence>
<protein>
    <recommendedName>
        <fullName evidence="5">PhnA-like protein</fullName>
    </recommendedName>
</protein>
<sequence>MPVSSGAVSSGHGSPLSSHVESSRSAVSWGAIIAGAVAAAAITLLLTLLGSGLGLTMVSPWASEGVSATTFAVSTAIWIVIVQWLSSGMGGYITGRLRTRWTGTQTDEVFFRDTAHGILAWALSTLIIAGTLTSAVTSTINSGVQAASTVTSGAAVATASAAANVDSGPTAYFVDSLLRPADPGATTAETNAQDAAQVSRILINGATAGEIPADDRAYLGRLVAVRTGLSEADANARVDTVLKSIEDAKVAAQEAADTARKAGATFALLTALSLLVGAFIAGVSAALGGRERDVIDESFIKG</sequence>
<accession>A0A657LW19</accession>
<keyword evidence="4" id="KW-1185">Reference proteome</keyword>
<dbReference type="Proteomes" id="UP000182661">
    <property type="component" value="Unassembled WGS sequence"/>
</dbReference>
<dbReference type="EMBL" id="LSRP01000074">
    <property type="protein sequence ID" value="OJF98844.1"/>
    <property type="molecule type" value="Genomic_DNA"/>
</dbReference>
<organism evidence="2 4">
    <name type="scientific">Pararhizobium antarcticum</name>
    <dbReference type="NCBI Taxonomy" id="1798805"/>
    <lineage>
        <taxon>Bacteria</taxon>
        <taxon>Pseudomonadati</taxon>
        <taxon>Pseudomonadota</taxon>
        <taxon>Alphaproteobacteria</taxon>
        <taxon>Hyphomicrobiales</taxon>
        <taxon>Rhizobiaceae</taxon>
        <taxon>Rhizobium/Agrobacterium group</taxon>
        <taxon>Pararhizobium</taxon>
    </lineage>
</organism>
<gene>
    <name evidence="3" type="ORF">AX760_01685</name>
    <name evidence="2" type="ORF">AX760_02130</name>
</gene>
<dbReference type="OrthoDB" id="7032238at2"/>
<feature type="transmembrane region" description="Helical" evidence="1">
    <location>
        <begin position="266"/>
        <end position="287"/>
    </location>
</feature>
<feature type="transmembrane region" description="Helical" evidence="1">
    <location>
        <begin position="118"/>
        <end position="136"/>
    </location>
</feature>
<feature type="transmembrane region" description="Helical" evidence="1">
    <location>
        <begin position="61"/>
        <end position="85"/>
    </location>
</feature>
<evidence type="ECO:0000256" key="1">
    <source>
        <dbReference type="SAM" id="Phobius"/>
    </source>
</evidence>
<reference evidence="2 4" key="1">
    <citation type="submission" date="2016-02" db="EMBL/GenBank/DDBJ databases">
        <title>Genome sequencing of a beta-galactosidase producing bacteria Rhizobium sp. 59.</title>
        <authorList>
            <person name="Wang D."/>
            <person name="Kot W."/>
            <person name="Qin Y."/>
            <person name="Hansen L."/>
            <person name="Naqvi K."/>
            <person name="Rensing C."/>
        </authorList>
    </citation>
    <scope>NUCLEOTIDE SEQUENCE [LARGE SCALE GENOMIC DNA]</scope>
    <source>
        <strain evidence="2 4">59</strain>
    </source>
</reference>
<comment type="caution">
    <text evidence="2">The sequence shown here is derived from an EMBL/GenBank/DDBJ whole genome shotgun (WGS) entry which is preliminary data.</text>
</comment>
<proteinExistence type="predicted"/>
<dbReference type="RefSeq" id="WP_071832447.1">
    <property type="nucleotide sequence ID" value="NZ_LSRP01000074.1"/>
</dbReference>
<keyword evidence="1" id="KW-0472">Membrane</keyword>
<feature type="transmembrane region" description="Helical" evidence="1">
    <location>
        <begin position="26"/>
        <end position="49"/>
    </location>
</feature>
<evidence type="ECO:0000313" key="3">
    <source>
        <dbReference type="EMBL" id="OJF98917.1"/>
    </source>
</evidence>
<evidence type="ECO:0008006" key="5">
    <source>
        <dbReference type="Google" id="ProtNLM"/>
    </source>
</evidence>
<keyword evidence="1" id="KW-0812">Transmembrane</keyword>
<dbReference type="EMBL" id="LSRP01000074">
    <property type="protein sequence ID" value="OJF98917.1"/>
    <property type="molecule type" value="Genomic_DNA"/>
</dbReference>
<evidence type="ECO:0000313" key="4">
    <source>
        <dbReference type="Proteomes" id="UP000182661"/>
    </source>
</evidence>